<feature type="transmembrane region" description="Helical" evidence="6">
    <location>
        <begin position="204"/>
        <end position="237"/>
    </location>
</feature>
<organism evidence="8 9">
    <name type="scientific">Pectinatus haikarae</name>
    <dbReference type="NCBI Taxonomy" id="349096"/>
    <lineage>
        <taxon>Bacteria</taxon>
        <taxon>Bacillati</taxon>
        <taxon>Bacillota</taxon>
        <taxon>Negativicutes</taxon>
        <taxon>Selenomonadales</taxon>
        <taxon>Selenomonadaceae</taxon>
        <taxon>Pectinatus</taxon>
    </lineage>
</organism>
<dbReference type="Pfam" id="PF03600">
    <property type="entry name" value="CitMHS"/>
    <property type="match status" value="1"/>
</dbReference>
<comment type="subcellular location">
    <subcellularLocation>
        <location evidence="1">Membrane</location>
        <topology evidence="1">Multi-pass membrane protein</topology>
    </subcellularLocation>
</comment>
<dbReference type="InterPro" id="IPR051475">
    <property type="entry name" value="Diverse_Ion_Transporter"/>
</dbReference>
<evidence type="ECO:0000256" key="4">
    <source>
        <dbReference type="ARBA" id="ARBA00022989"/>
    </source>
</evidence>
<sequence>MTLKFTVLSSLLRNQFNKNIVFSISLLSAIFTSMINLPKLEYINFNVIICLFELMIVIKIIEECGMLKYIAVRIASSCKNHRSLTQALCLISFFTSMFITNDIAILTIIPILIVISQRSNYPIIFPCVLLTISANLGSSITPIGNPQNLFIYAYYKMNFLNFLSLLFPFFLLSLLLLISLTFIIKKEYIQISIPAKEITDKYFNFSLISLFTVLIILSMSNTNFATFTVFSIIIITLLSKRSLLTKLDYRLLLTFLFLFVAIGNISAMPLVKMYLPYLTHTAFQTYLLALFLSQLISNVPCTVMLAPFSNHLQALLYGVNVGGLGTPIASLASIITFTLFNNAHPQKSGALIKAYSILNFSSLIILGSLFYIILLYF</sequence>
<keyword evidence="5 6" id="KW-0472">Membrane</keyword>
<feature type="transmembrane region" description="Helical" evidence="6">
    <location>
        <begin position="87"/>
        <end position="115"/>
    </location>
</feature>
<feature type="transmembrane region" description="Helical" evidence="6">
    <location>
        <begin position="315"/>
        <end position="340"/>
    </location>
</feature>
<name>A0ABT9Y9T9_9FIRM</name>
<feature type="transmembrane region" description="Helical" evidence="6">
    <location>
        <begin position="121"/>
        <end position="138"/>
    </location>
</feature>
<feature type="domain" description="Citrate transporter-like" evidence="7">
    <location>
        <begin position="23"/>
        <end position="309"/>
    </location>
</feature>
<accession>A0ABT9Y9T9</accession>
<dbReference type="PANTHER" id="PTHR43568:SF1">
    <property type="entry name" value="P PROTEIN"/>
    <property type="match status" value="1"/>
</dbReference>
<evidence type="ECO:0000313" key="9">
    <source>
        <dbReference type="Proteomes" id="UP001239167"/>
    </source>
</evidence>
<keyword evidence="3 6" id="KW-0812">Transmembrane</keyword>
<dbReference type="EMBL" id="JAUSUE010000018">
    <property type="protein sequence ID" value="MDQ0204606.1"/>
    <property type="molecule type" value="Genomic_DNA"/>
</dbReference>
<dbReference type="Proteomes" id="UP001239167">
    <property type="component" value="Unassembled WGS sequence"/>
</dbReference>
<dbReference type="InterPro" id="IPR004680">
    <property type="entry name" value="Cit_transptr-like_dom"/>
</dbReference>
<comment type="caution">
    <text evidence="8">The sequence shown here is derived from an EMBL/GenBank/DDBJ whole genome shotgun (WGS) entry which is preliminary data.</text>
</comment>
<dbReference type="PANTHER" id="PTHR43568">
    <property type="entry name" value="P PROTEIN"/>
    <property type="match status" value="1"/>
</dbReference>
<evidence type="ECO:0000259" key="7">
    <source>
        <dbReference type="Pfam" id="PF03600"/>
    </source>
</evidence>
<feature type="transmembrane region" description="Helical" evidence="6">
    <location>
        <begin position="43"/>
        <end position="61"/>
    </location>
</feature>
<evidence type="ECO:0000313" key="8">
    <source>
        <dbReference type="EMBL" id="MDQ0204606.1"/>
    </source>
</evidence>
<feature type="transmembrane region" description="Helical" evidence="6">
    <location>
        <begin position="249"/>
        <end position="271"/>
    </location>
</feature>
<proteinExistence type="predicted"/>
<evidence type="ECO:0000256" key="3">
    <source>
        <dbReference type="ARBA" id="ARBA00022692"/>
    </source>
</evidence>
<evidence type="ECO:0000256" key="6">
    <source>
        <dbReference type="SAM" id="Phobius"/>
    </source>
</evidence>
<protein>
    <submittedName>
        <fullName evidence="8">Na+/H+ antiporter NhaD/arsenite permease-like protein</fullName>
    </submittedName>
</protein>
<evidence type="ECO:0000256" key="2">
    <source>
        <dbReference type="ARBA" id="ARBA00022448"/>
    </source>
</evidence>
<feature type="transmembrane region" description="Helical" evidence="6">
    <location>
        <begin position="20"/>
        <end position="37"/>
    </location>
</feature>
<evidence type="ECO:0000256" key="5">
    <source>
        <dbReference type="ARBA" id="ARBA00023136"/>
    </source>
</evidence>
<dbReference type="RefSeq" id="WP_307224894.1">
    <property type="nucleotide sequence ID" value="NZ_CP116940.1"/>
</dbReference>
<evidence type="ECO:0000256" key="1">
    <source>
        <dbReference type="ARBA" id="ARBA00004141"/>
    </source>
</evidence>
<feature type="transmembrane region" description="Helical" evidence="6">
    <location>
        <begin position="283"/>
        <end position="308"/>
    </location>
</feature>
<keyword evidence="4 6" id="KW-1133">Transmembrane helix</keyword>
<feature type="transmembrane region" description="Helical" evidence="6">
    <location>
        <begin position="159"/>
        <end position="184"/>
    </location>
</feature>
<keyword evidence="2" id="KW-0813">Transport</keyword>
<gene>
    <name evidence="8" type="ORF">J2S01_002338</name>
</gene>
<feature type="transmembrane region" description="Helical" evidence="6">
    <location>
        <begin position="352"/>
        <end position="376"/>
    </location>
</feature>
<reference evidence="8 9" key="1">
    <citation type="submission" date="2023-07" db="EMBL/GenBank/DDBJ databases">
        <title>Genomic Encyclopedia of Type Strains, Phase IV (KMG-IV): sequencing the most valuable type-strain genomes for metagenomic binning, comparative biology and taxonomic classification.</title>
        <authorList>
            <person name="Goeker M."/>
        </authorList>
    </citation>
    <scope>NUCLEOTIDE SEQUENCE [LARGE SCALE GENOMIC DNA]</scope>
    <source>
        <strain evidence="8 9">DSM 16980</strain>
    </source>
</reference>
<keyword evidence="9" id="KW-1185">Reference proteome</keyword>